<name>A0A8J6TCM5_9BACT</name>
<organism evidence="2 3">
    <name type="scientific">Candidatus Desulfobia pelagia</name>
    <dbReference type="NCBI Taxonomy" id="2841692"/>
    <lineage>
        <taxon>Bacteria</taxon>
        <taxon>Pseudomonadati</taxon>
        <taxon>Thermodesulfobacteriota</taxon>
        <taxon>Desulfobulbia</taxon>
        <taxon>Desulfobulbales</taxon>
        <taxon>Desulfobulbaceae</taxon>
        <taxon>Candidatus Desulfobia</taxon>
    </lineage>
</organism>
<feature type="chain" id="PRO_5035173030" evidence="1">
    <location>
        <begin position="44"/>
        <end position="130"/>
    </location>
</feature>
<gene>
    <name evidence="2" type="ORF">H8E41_10240</name>
</gene>
<evidence type="ECO:0000256" key="1">
    <source>
        <dbReference type="SAM" id="SignalP"/>
    </source>
</evidence>
<feature type="signal peptide" evidence="1">
    <location>
        <begin position="1"/>
        <end position="43"/>
    </location>
</feature>
<protein>
    <submittedName>
        <fullName evidence="2">Cytochrome C</fullName>
    </submittedName>
</protein>
<reference evidence="2 3" key="1">
    <citation type="submission" date="2020-08" db="EMBL/GenBank/DDBJ databases">
        <title>Bridging the membrane lipid divide: bacteria of the FCB group superphylum have the potential to synthesize archaeal ether lipids.</title>
        <authorList>
            <person name="Villanueva L."/>
            <person name="Von Meijenfeldt F.A.B."/>
            <person name="Westbye A.B."/>
            <person name="Yadav S."/>
            <person name="Hopmans E.C."/>
            <person name="Dutilh B.E."/>
            <person name="Sinninghe Damste J.S."/>
        </authorList>
    </citation>
    <scope>NUCLEOTIDE SEQUENCE [LARGE SCALE GENOMIC DNA]</scope>
    <source>
        <strain evidence="2">NIOZ-UU47</strain>
    </source>
</reference>
<keyword evidence="1" id="KW-0732">Signal</keyword>
<accession>A0A8J6TCM5</accession>
<evidence type="ECO:0000313" key="3">
    <source>
        <dbReference type="Proteomes" id="UP000614424"/>
    </source>
</evidence>
<comment type="caution">
    <text evidence="2">The sequence shown here is derived from an EMBL/GenBank/DDBJ whole genome shotgun (WGS) entry which is preliminary data.</text>
</comment>
<dbReference type="CDD" id="cd08168">
    <property type="entry name" value="Cytochrom_C3"/>
    <property type="match status" value="1"/>
</dbReference>
<dbReference type="Proteomes" id="UP000614424">
    <property type="component" value="Unassembled WGS sequence"/>
</dbReference>
<dbReference type="Gene3D" id="3.90.10.10">
    <property type="entry name" value="Cytochrome C3"/>
    <property type="match status" value="1"/>
</dbReference>
<proteinExistence type="predicted"/>
<dbReference type="SUPFAM" id="SSF48695">
    <property type="entry name" value="Multiheme cytochromes"/>
    <property type="match status" value="1"/>
</dbReference>
<dbReference type="EMBL" id="JACNJZ010000142">
    <property type="protein sequence ID" value="MBC8318274.1"/>
    <property type="molecule type" value="Genomic_DNA"/>
</dbReference>
<dbReference type="InterPro" id="IPR036280">
    <property type="entry name" value="Multihaem_cyt_sf"/>
</dbReference>
<sequence length="130" mass="14954">MPERKNWTKYWWDNTRNKDTPMKKTCIYLALLAFSALPFSASADDMGPETMDLKERFKVEGKKKAVIFPHRQHQASLECVKCHVSPQGGGNLNVEIANLKGTRNDFHTKFCWPCHQEMNVPKGRSCNTCH</sequence>
<evidence type="ECO:0000313" key="2">
    <source>
        <dbReference type="EMBL" id="MBC8318274.1"/>
    </source>
</evidence>
<dbReference type="AlphaFoldDB" id="A0A8J6TCM5"/>